<evidence type="ECO:0000256" key="1">
    <source>
        <dbReference type="SAM" id="MobiDB-lite"/>
    </source>
</evidence>
<sequence>MFMKEKILLCINDFIFPCLFECDANNLNVLLRTCLSKTRSGEHGFQSDVPNSLTHIAKHSRSQWGRVKPGETSSSDITKLSNLKLDKDTTQCSPT</sequence>
<keyword evidence="3" id="KW-1185">Reference proteome</keyword>
<gene>
    <name evidence="2" type="ORF">RRG08_064336</name>
</gene>
<name>A0AAE0ZJT0_9GAST</name>
<protein>
    <submittedName>
        <fullName evidence="2">Uncharacterized protein</fullName>
    </submittedName>
</protein>
<evidence type="ECO:0000313" key="2">
    <source>
        <dbReference type="EMBL" id="KAK3770226.1"/>
    </source>
</evidence>
<comment type="caution">
    <text evidence="2">The sequence shown here is derived from an EMBL/GenBank/DDBJ whole genome shotgun (WGS) entry which is preliminary data.</text>
</comment>
<reference evidence="2" key="1">
    <citation type="journal article" date="2023" name="G3 (Bethesda)">
        <title>A reference genome for the long-term kleptoplast-retaining sea slug Elysia crispata morphotype clarki.</title>
        <authorList>
            <person name="Eastman K.E."/>
            <person name="Pendleton A.L."/>
            <person name="Shaikh M.A."/>
            <person name="Suttiyut T."/>
            <person name="Ogas R."/>
            <person name="Tomko P."/>
            <person name="Gavelis G."/>
            <person name="Widhalm J.R."/>
            <person name="Wisecaver J.H."/>
        </authorList>
    </citation>
    <scope>NUCLEOTIDE SEQUENCE</scope>
    <source>
        <strain evidence="2">ECLA1</strain>
    </source>
</reference>
<evidence type="ECO:0000313" key="3">
    <source>
        <dbReference type="Proteomes" id="UP001283361"/>
    </source>
</evidence>
<feature type="compositionally biased region" description="Polar residues" evidence="1">
    <location>
        <begin position="71"/>
        <end position="81"/>
    </location>
</feature>
<proteinExistence type="predicted"/>
<dbReference type="AlphaFoldDB" id="A0AAE0ZJT0"/>
<organism evidence="2 3">
    <name type="scientific">Elysia crispata</name>
    <name type="common">lettuce slug</name>
    <dbReference type="NCBI Taxonomy" id="231223"/>
    <lineage>
        <taxon>Eukaryota</taxon>
        <taxon>Metazoa</taxon>
        <taxon>Spiralia</taxon>
        <taxon>Lophotrochozoa</taxon>
        <taxon>Mollusca</taxon>
        <taxon>Gastropoda</taxon>
        <taxon>Heterobranchia</taxon>
        <taxon>Euthyneura</taxon>
        <taxon>Panpulmonata</taxon>
        <taxon>Sacoglossa</taxon>
        <taxon>Placobranchoidea</taxon>
        <taxon>Plakobranchidae</taxon>
        <taxon>Elysia</taxon>
    </lineage>
</organism>
<accession>A0AAE0ZJT0</accession>
<dbReference type="EMBL" id="JAWDGP010003862">
    <property type="protein sequence ID" value="KAK3770226.1"/>
    <property type="molecule type" value="Genomic_DNA"/>
</dbReference>
<dbReference type="Proteomes" id="UP001283361">
    <property type="component" value="Unassembled WGS sequence"/>
</dbReference>
<feature type="region of interest" description="Disordered" evidence="1">
    <location>
        <begin position="60"/>
        <end position="95"/>
    </location>
</feature>